<dbReference type="PROSITE" id="PS51704">
    <property type="entry name" value="GP_PDE"/>
    <property type="match status" value="1"/>
</dbReference>
<dbReference type="OMA" id="QCKNCIV"/>
<evidence type="ECO:0000256" key="3">
    <source>
        <dbReference type="ARBA" id="ARBA00047512"/>
    </source>
</evidence>
<name>A0A8T2RDD5_CERRI</name>
<dbReference type="Gene3D" id="3.20.20.190">
    <property type="entry name" value="Phosphatidylinositol (PI) phosphodiesterase"/>
    <property type="match status" value="1"/>
</dbReference>
<evidence type="ECO:0000259" key="4">
    <source>
        <dbReference type="PROSITE" id="PS51704"/>
    </source>
</evidence>
<organism evidence="5 6">
    <name type="scientific">Ceratopteris richardii</name>
    <name type="common">Triangle waterfern</name>
    <dbReference type="NCBI Taxonomy" id="49495"/>
    <lineage>
        <taxon>Eukaryota</taxon>
        <taxon>Viridiplantae</taxon>
        <taxon>Streptophyta</taxon>
        <taxon>Embryophyta</taxon>
        <taxon>Tracheophyta</taxon>
        <taxon>Polypodiopsida</taxon>
        <taxon>Polypodiidae</taxon>
        <taxon>Polypodiales</taxon>
        <taxon>Pteridineae</taxon>
        <taxon>Pteridaceae</taxon>
        <taxon>Parkerioideae</taxon>
        <taxon>Ceratopteris</taxon>
    </lineage>
</organism>
<dbReference type="EMBL" id="CM035433">
    <property type="protein sequence ID" value="KAH7294409.1"/>
    <property type="molecule type" value="Genomic_DNA"/>
</dbReference>
<dbReference type="PANTHER" id="PTHR47449">
    <property type="entry name" value="GLYCEROPHOSPHODIESTER PHOSPHODIESTERASE GDPD4"/>
    <property type="match status" value="1"/>
</dbReference>
<dbReference type="EC" id="3.1.4.46" evidence="1"/>
<evidence type="ECO:0000313" key="6">
    <source>
        <dbReference type="Proteomes" id="UP000825935"/>
    </source>
</evidence>
<dbReference type="Proteomes" id="UP000825935">
    <property type="component" value="Chromosome 28"/>
</dbReference>
<dbReference type="PANTHER" id="PTHR47449:SF2">
    <property type="entry name" value="GLYCEROPHOSPHODIESTER PHOSPHODIESTERASE GDPD4"/>
    <property type="match status" value="1"/>
</dbReference>
<feature type="domain" description="GP-PDE" evidence="4">
    <location>
        <begin position="63"/>
        <end position="300"/>
    </location>
</feature>
<protein>
    <recommendedName>
        <fullName evidence="1">glycerophosphodiester phosphodiesterase</fullName>
        <ecNumber evidence="1">3.1.4.46</ecNumber>
    </recommendedName>
</protein>
<dbReference type="OrthoDB" id="1058301at2759"/>
<dbReference type="GO" id="GO:0008889">
    <property type="term" value="F:glycerophosphodiester phosphodiesterase activity"/>
    <property type="evidence" value="ECO:0007669"/>
    <property type="project" value="UniProtKB-EC"/>
</dbReference>
<dbReference type="InterPro" id="IPR044236">
    <property type="entry name" value="GDPD4"/>
</dbReference>
<evidence type="ECO:0000256" key="2">
    <source>
        <dbReference type="ARBA" id="ARBA00022798"/>
    </source>
</evidence>
<comment type="caution">
    <text evidence="5">The sequence shown here is derived from an EMBL/GenBank/DDBJ whole genome shotgun (WGS) entry which is preliminary data.</text>
</comment>
<dbReference type="Pfam" id="PF03009">
    <property type="entry name" value="GDPD"/>
    <property type="match status" value="1"/>
</dbReference>
<dbReference type="InterPro" id="IPR030395">
    <property type="entry name" value="GP_PDE_dom"/>
</dbReference>
<dbReference type="GO" id="GO:0006071">
    <property type="term" value="P:glycerol metabolic process"/>
    <property type="evidence" value="ECO:0007669"/>
    <property type="project" value="UniProtKB-KW"/>
</dbReference>
<dbReference type="InterPro" id="IPR017946">
    <property type="entry name" value="PLC-like_Pdiesterase_TIM-brl"/>
</dbReference>
<accession>A0A8T2RDD5</accession>
<dbReference type="GO" id="GO:0006629">
    <property type="term" value="P:lipid metabolic process"/>
    <property type="evidence" value="ECO:0007669"/>
    <property type="project" value="InterPro"/>
</dbReference>
<evidence type="ECO:0000256" key="1">
    <source>
        <dbReference type="ARBA" id="ARBA00012247"/>
    </source>
</evidence>
<keyword evidence="2" id="KW-0319">Glycerol metabolism</keyword>
<reference evidence="5" key="1">
    <citation type="submission" date="2021-08" db="EMBL/GenBank/DDBJ databases">
        <title>WGS assembly of Ceratopteris richardii.</title>
        <authorList>
            <person name="Marchant D.B."/>
            <person name="Chen G."/>
            <person name="Jenkins J."/>
            <person name="Shu S."/>
            <person name="Leebens-Mack J."/>
            <person name="Grimwood J."/>
            <person name="Schmutz J."/>
            <person name="Soltis P."/>
            <person name="Soltis D."/>
            <person name="Chen Z.-H."/>
        </authorList>
    </citation>
    <scope>NUCLEOTIDE SEQUENCE</scope>
    <source>
        <strain evidence="5">Whitten #5841</strain>
        <tissue evidence="5">Leaf</tissue>
    </source>
</reference>
<keyword evidence="6" id="KW-1185">Reference proteome</keyword>
<sequence>MASMGVMRRRHRQSWWWRPLSFRKVVLLVLIACIFLAFAPVLFLRLLSKERLSRKCSWLGNRPLVCAHGGDTRNTPPNTLEAFDEALKLDVDCIEIDVSSSQDGELVALHDRDLQNLYGNDYIRVGDLTFNEIVRLDAGQNFANKFHNQIMVPTLLKSLQHVSNRVKRIIVDAKIGHPAYVATLARRILDAVNYTDCRNCIIWSKEDNLVRELKKLAPHVPVGFIVLKEGTMNSPTRIKAAEVVGAYYGAVDAGFVKKIHESRKLVFVWTVDDGEKMKDMLFDGVDGIITSQSQLLLGTMNQIERECSDEGAVYIKLHNMTSAVKNGIRGLFS</sequence>
<comment type="catalytic activity">
    <reaction evidence="3">
        <text>a sn-glycero-3-phosphodiester + H2O = an alcohol + sn-glycerol 3-phosphate + H(+)</text>
        <dbReference type="Rhea" id="RHEA:12969"/>
        <dbReference type="ChEBI" id="CHEBI:15377"/>
        <dbReference type="ChEBI" id="CHEBI:15378"/>
        <dbReference type="ChEBI" id="CHEBI:30879"/>
        <dbReference type="ChEBI" id="CHEBI:57597"/>
        <dbReference type="ChEBI" id="CHEBI:83408"/>
        <dbReference type="EC" id="3.1.4.46"/>
    </reaction>
</comment>
<gene>
    <name evidence="5" type="ORF">KP509_28G070000</name>
</gene>
<evidence type="ECO:0000313" key="5">
    <source>
        <dbReference type="EMBL" id="KAH7294409.1"/>
    </source>
</evidence>
<dbReference type="SUPFAM" id="SSF51695">
    <property type="entry name" value="PLC-like phosphodiesterases"/>
    <property type="match status" value="1"/>
</dbReference>
<dbReference type="AlphaFoldDB" id="A0A8T2RDD5"/>
<proteinExistence type="predicted"/>